<protein>
    <submittedName>
        <fullName evidence="6">Uncharacterized protein</fullName>
    </submittedName>
</protein>
<proteinExistence type="predicted"/>
<dbReference type="PANTHER" id="PTHR31218">
    <property type="entry name" value="WAT1-RELATED PROTEIN"/>
    <property type="match status" value="1"/>
</dbReference>
<feature type="transmembrane region" description="Helical" evidence="5">
    <location>
        <begin position="74"/>
        <end position="94"/>
    </location>
</feature>
<feature type="transmembrane region" description="Helical" evidence="5">
    <location>
        <begin position="142"/>
        <end position="164"/>
    </location>
</feature>
<dbReference type="GO" id="GO:0016020">
    <property type="term" value="C:membrane"/>
    <property type="evidence" value="ECO:0007669"/>
    <property type="project" value="InterPro"/>
</dbReference>
<dbReference type="GO" id="GO:0022857">
    <property type="term" value="F:transmembrane transporter activity"/>
    <property type="evidence" value="ECO:0007669"/>
    <property type="project" value="InterPro"/>
</dbReference>
<evidence type="ECO:0000256" key="2">
    <source>
        <dbReference type="ARBA" id="ARBA00022692"/>
    </source>
</evidence>
<dbReference type="AlphaFoldDB" id="A0A7C9A551"/>
<name>A0A7C9A551_OPUST</name>
<dbReference type="EMBL" id="GISG01200774">
    <property type="protein sequence ID" value="MBA4658474.1"/>
    <property type="molecule type" value="Transcribed_RNA"/>
</dbReference>
<evidence type="ECO:0000256" key="4">
    <source>
        <dbReference type="ARBA" id="ARBA00023136"/>
    </source>
</evidence>
<keyword evidence="3 5" id="KW-1133">Transmembrane helix</keyword>
<evidence type="ECO:0000256" key="1">
    <source>
        <dbReference type="ARBA" id="ARBA00004141"/>
    </source>
</evidence>
<feature type="transmembrane region" description="Helical" evidence="5">
    <location>
        <begin position="106"/>
        <end position="127"/>
    </location>
</feature>
<feature type="transmembrane region" description="Helical" evidence="5">
    <location>
        <begin position="196"/>
        <end position="215"/>
    </location>
</feature>
<evidence type="ECO:0000313" key="6">
    <source>
        <dbReference type="EMBL" id="MBA4658477.1"/>
    </source>
</evidence>
<evidence type="ECO:0000256" key="3">
    <source>
        <dbReference type="ARBA" id="ARBA00022989"/>
    </source>
</evidence>
<comment type="subcellular location">
    <subcellularLocation>
        <location evidence="1">Membrane</location>
        <topology evidence="1">Multi-pass membrane protein</topology>
    </subcellularLocation>
</comment>
<feature type="transmembrane region" description="Helical" evidence="5">
    <location>
        <begin position="171"/>
        <end position="190"/>
    </location>
</feature>
<dbReference type="InterPro" id="IPR030184">
    <property type="entry name" value="WAT1-related"/>
</dbReference>
<accession>A0A7C9A551</accession>
<keyword evidence="2 5" id="KW-0812">Transmembrane</keyword>
<sequence length="249" mass="27144">MLNLVPGLTFLLAVILRMEKLDWRNLTCLAKLVGTIVSIGGAFVATLYQGPPLLSLFMPADTHLLNVLGGQSKWVLGGFFLAVDCALTSSWVIIQAVILKKYPAELIVVFFYCFFVAIQSGVVSLFVERDPSAWSLEPKLRLYSILYSAPIGSVLQVGLASWCLRRKGPVFVCMFKPLGIAITVIAGVLFFGDTLYLGSLLGITVIVLGFYSVMWGKAKENQMSHASQSSSFHSTTEKVPLLGSKVEEA</sequence>
<feature type="transmembrane region" description="Helical" evidence="5">
    <location>
        <begin position="26"/>
        <end position="48"/>
    </location>
</feature>
<dbReference type="SUPFAM" id="SSF103481">
    <property type="entry name" value="Multidrug resistance efflux transporter EmrE"/>
    <property type="match status" value="1"/>
</dbReference>
<dbReference type="InterPro" id="IPR037185">
    <property type="entry name" value="EmrE-like"/>
</dbReference>
<dbReference type="EMBL" id="GISG01200777">
    <property type="protein sequence ID" value="MBA4658477.1"/>
    <property type="molecule type" value="Transcribed_RNA"/>
</dbReference>
<evidence type="ECO:0000256" key="5">
    <source>
        <dbReference type="SAM" id="Phobius"/>
    </source>
</evidence>
<reference evidence="6" key="1">
    <citation type="journal article" date="2013" name="J. Plant Res.">
        <title>Effect of fungi and light on seed germination of three Opuntia species from semiarid lands of central Mexico.</title>
        <authorList>
            <person name="Delgado-Sanchez P."/>
            <person name="Jimenez-Bremont J.F."/>
            <person name="Guerrero-Gonzalez Mde L."/>
            <person name="Flores J."/>
        </authorList>
    </citation>
    <scope>NUCLEOTIDE SEQUENCE</scope>
    <source>
        <tissue evidence="6">Cladode</tissue>
    </source>
</reference>
<organism evidence="6">
    <name type="scientific">Opuntia streptacantha</name>
    <name type="common">Prickly pear cactus</name>
    <name type="synonym">Opuntia cardona</name>
    <dbReference type="NCBI Taxonomy" id="393608"/>
    <lineage>
        <taxon>Eukaryota</taxon>
        <taxon>Viridiplantae</taxon>
        <taxon>Streptophyta</taxon>
        <taxon>Embryophyta</taxon>
        <taxon>Tracheophyta</taxon>
        <taxon>Spermatophyta</taxon>
        <taxon>Magnoliopsida</taxon>
        <taxon>eudicotyledons</taxon>
        <taxon>Gunneridae</taxon>
        <taxon>Pentapetalae</taxon>
        <taxon>Caryophyllales</taxon>
        <taxon>Cactineae</taxon>
        <taxon>Cactaceae</taxon>
        <taxon>Opuntioideae</taxon>
        <taxon>Opuntia</taxon>
    </lineage>
</organism>
<reference evidence="6" key="2">
    <citation type="submission" date="2020-07" db="EMBL/GenBank/DDBJ databases">
        <authorList>
            <person name="Vera ALvarez R."/>
            <person name="Arias-Moreno D.M."/>
            <person name="Jimenez-Jacinto V."/>
            <person name="Jimenez-Bremont J.F."/>
            <person name="Swaminathan K."/>
            <person name="Moose S.P."/>
            <person name="Guerrero-Gonzalez M.L."/>
            <person name="Marino-Ramirez L."/>
            <person name="Landsman D."/>
            <person name="Rodriguez-Kessler M."/>
            <person name="Delgado-Sanchez P."/>
        </authorList>
    </citation>
    <scope>NUCLEOTIDE SEQUENCE</scope>
    <source>
        <tissue evidence="6">Cladode</tissue>
    </source>
</reference>
<keyword evidence="4 5" id="KW-0472">Membrane</keyword>